<keyword evidence="3" id="KW-1185">Reference proteome</keyword>
<dbReference type="EMBL" id="UZAF01016424">
    <property type="protein sequence ID" value="VDO27709.1"/>
    <property type="molecule type" value="Genomic_DNA"/>
</dbReference>
<dbReference type="OrthoDB" id="10375412at2759"/>
<protein>
    <submittedName>
        <fullName evidence="4">Histidine phosphatase family protein</fullName>
    </submittedName>
</protein>
<feature type="region of interest" description="Disordered" evidence="1">
    <location>
        <begin position="1"/>
        <end position="24"/>
    </location>
</feature>
<evidence type="ECO:0000313" key="4">
    <source>
        <dbReference type="WBParaSite" id="HPLM_0000601801-mRNA-1"/>
    </source>
</evidence>
<name>A0A0N4W7C3_HAEPC</name>
<evidence type="ECO:0000256" key="1">
    <source>
        <dbReference type="SAM" id="MobiDB-lite"/>
    </source>
</evidence>
<reference evidence="2 3" key="2">
    <citation type="submission" date="2018-11" db="EMBL/GenBank/DDBJ databases">
        <authorList>
            <consortium name="Pathogen Informatics"/>
        </authorList>
    </citation>
    <scope>NUCLEOTIDE SEQUENCE [LARGE SCALE GENOMIC DNA]</scope>
    <source>
        <strain evidence="2 3">MHpl1</strain>
    </source>
</reference>
<dbReference type="WBParaSite" id="HPLM_0000601801-mRNA-1">
    <property type="protein sequence ID" value="HPLM_0000601801-mRNA-1"/>
    <property type="gene ID" value="HPLM_0000601801"/>
</dbReference>
<reference evidence="4" key="1">
    <citation type="submission" date="2017-02" db="UniProtKB">
        <authorList>
            <consortium name="WormBaseParasite"/>
        </authorList>
    </citation>
    <scope>IDENTIFICATION</scope>
</reference>
<evidence type="ECO:0000313" key="2">
    <source>
        <dbReference type="EMBL" id="VDO27709.1"/>
    </source>
</evidence>
<accession>A0A0N4W7C3</accession>
<organism evidence="4">
    <name type="scientific">Haemonchus placei</name>
    <name type="common">Barber's pole worm</name>
    <dbReference type="NCBI Taxonomy" id="6290"/>
    <lineage>
        <taxon>Eukaryota</taxon>
        <taxon>Metazoa</taxon>
        <taxon>Ecdysozoa</taxon>
        <taxon>Nematoda</taxon>
        <taxon>Chromadorea</taxon>
        <taxon>Rhabditida</taxon>
        <taxon>Rhabditina</taxon>
        <taxon>Rhabditomorpha</taxon>
        <taxon>Strongyloidea</taxon>
        <taxon>Trichostrongylidae</taxon>
        <taxon>Haemonchus</taxon>
    </lineage>
</organism>
<dbReference type="Proteomes" id="UP000268014">
    <property type="component" value="Unassembled WGS sequence"/>
</dbReference>
<dbReference type="AlphaFoldDB" id="A0A0N4W7C3"/>
<evidence type="ECO:0000313" key="3">
    <source>
        <dbReference type="Proteomes" id="UP000268014"/>
    </source>
</evidence>
<gene>
    <name evidence="2" type="ORF">HPLM_LOCUS6010</name>
</gene>
<sequence>MFFPSYAMPRRQERAKRLTASHEKTPSANYRVKTKHHLCRVASIQCLTSGGGVTKEPQAPLRITRLAASTLADLDDVGNDSELLPNKRMTPVRREFLRDRVSDRREQNRIKMGILILRHGIAEENRIWETKLAMRSNALSLIGYRMNGFEFYRYSSMNIR</sequence>
<proteinExistence type="predicted"/>
<feature type="compositionally biased region" description="Basic and acidic residues" evidence="1">
    <location>
        <begin position="10"/>
        <end position="24"/>
    </location>
</feature>